<evidence type="ECO:0000313" key="1">
    <source>
        <dbReference type="EMBL" id="AQS50853.1"/>
    </source>
</evidence>
<accession>A0A1U9JYH4</accession>
<dbReference type="GO" id="GO:0015774">
    <property type="term" value="P:polysaccharide transport"/>
    <property type="evidence" value="ECO:0007669"/>
    <property type="project" value="InterPro"/>
</dbReference>
<evidence type="ECO:0008006" key="3">
    <source>
        <dbReference type="Google" id="ProtNLM"/>
    </source>
</evidence>
<dbReference type="OrthoDB" id="9794206at2"/>
<reference evidence="1 2" key="1">
    <citation type="submission" date="2017-01" db="EMBL/GenBank/DDBJ databases">
        <title>Complete Genome Sequence of Paenalcaligenes hominis, Isolated from a paraplegic Patient with neurogenic bladder.</title>
        <authorList>
            <person name="Mukhopadhyay R."/>
            <person name="Joaquin J."/>
            <person name="Hogue R."/>
            <person name="Kilaru A."/>
            <person name="Jospin G."/>
            <person name="Mars K."/>
            <person name="Eisen J.A."/>
            <person name="Chaturvedi V."/>
        </authorList>
    </citation>
    <scope>NUCLEOTIDE SEQUENCE [LARGE SCALE GENOMIC DNA]</scope>
    <source>
        <strain evidence="1 2">15S00501</strain>
    </source>
</reference>
<dbReference type="STRING" id="643674.PAEH1_03440"/>
<name>A0A1U9JYH4_9BURK</name>
<sequence length="412" mass="46766">MNHQFLFLQGVNSPFFADLAEALKKQGHGAVRLNFTVGDRVFWRRNGNAHDCVLPADQMTAFMAEFYRTQAVTDVVLFGDERPVHTAAIQIAKQLGVRVHVFEEGYFRPYWFTLERGGVNANSALPKDPLWYTEWGPLVPNYRNGLSFRSSFYMRAWFDVAYHFCSLANRWHFPNYHYHAPHTAWQEYWPYLAKQLKQNVLRRQAQDNKTIGRFLAQDKAFYLLPLQLDSDAQIRCHSPFDNMYQVMDTVLASFAQHAPADAVLVIKNHPLDMGLVNHEKNASALAQHYDLADRVVFLQTGAMPTLLGQATGVVTVNSTVGASALYHALPTKVLGEAIYDIEGLSYAGSLDAFWQDLHRPNMNLFHHFRNVVIHATQLNGGFYTSAGIRMAVQQAIPALLAPQSFIEMNYVP</sequence>
<dbReference type="KEGG" id="phn:PAEH1_03440"/>
<organism evidence="1 2">
    <name type="scientific">Paenalcaligenes hominis</name>
    <dbReference type="NCBI Taxonomy" id="643674"/>
    <lineage>
        <taxon>Bacteria</taxon>
        <taxon>Pseudomonadati</taxon>
        <taxon>Pseudomonadota</taxon>
        <taxon>Betaproteobacteria</taxon>
        <taxon>Burkholderiales</taxon>
        <taxon>Alcaligenaceae</taxon>
        <taxon>Paenalcaligenes</taxon>
    </lineage>
</organism>
<protein>
    <recommendedName>
        <fullName evidence="3">Capsular biosynthesis protein</fullName>
    </recommendedName>
</protein>
<gene>
    <name evidence="1" type="ORF">PAEH1_03440</name>
</gene>
<dbReference type="Proteomes" id="UP000189369">
    <property type="component" value="Chromosome"/>
</dbReference>
<dbReference type="CDD" id="cd16441">
    <property type="entry name" value="beta_Kdo_transferase_KpsS"/>
    <property type="match status" value="1"/>
</dbReference>
<dbReference type="AlphaFoldDB" id="A0A1U9JYH4"/>
<dbReference type="Pfam" id="PF05159">
    <property type="entry name" value="Capsule_synth"/>
    <property type="match status" value="1"/>
</dbReference>
<evidence type="ECO:0000313" key="2">
    <source>
        <dbReference type="Proteomes" id="UP000189369"/>
    </source>
</evidence>
<dbReference type="GO" id="GO:0000271">
    <property type="term" value="P:polysaccharide biosynthetic process"/>
    <property type="evidence" value="ECO:0007669"/>
    <property type="project" value="InterPro"/>
</dbReference>
<proteinExistence type="predicted"/>
<dbReference type="InterPro" id="IPR007833">
    <property type="entry name" value="Capsule_polysaccharide_synth"/>
</dbReference>
<dbReference type="EMBL" id="CP019697">
    <property type="protein sequence ID" value="AQS50853.1"/>
    <property type="molecule type" value="Genomic_DNA"/>
</dbReference>